<evidence type="ECO:0000313" key="2">
    <source>
        <dbReference type="EMBL" id="KAF7283232.1"/>
    </source>
</evidence>
<dbReference type="Proteomes" id="UP000625711">
    <property type="component" value="Unassembled WGS sequence"/>
</dbReference>
<proteinExistence type="predicted"/>
<dbReference type="EMBL" id="JAACXV010000127">
    <property type="protein sequence ID" value="KAF7283232.1"/>
    <property type="molecule type" value="Genomic_DNA"/>
</dbReference>
<dbReference type="AlphaFoldDB" id="A0A834ILL6"/>
<feature type="compositionally biased region" description="Basic and acidic residues" evidence="1">
    <location>
        <begin position="164"/>
        <end position="183"/>
    </location>
</feature>
<accession>A0A834ILL6</accession>
<evidence type="ECO:0000256" key="1">
    <source>
        <dbReference type="SAM" id="MobiDB-lite"/>
    </source>
</evidence>
<feature type="region of interest" description="Disordered" evidence="1">
    <location>
        <begin position="164"/>
        <end position="193"/>
    </location>
</feature>
<reference evidence="2" key="1">
    <citation type="submission" date="2020-08" db="EMBL/GenBank/DDBJ databases">
        <title>Genome sequencing and assembly of the red palm weevil Rhynchophorus ferrugineus.</title>
        <authorList>
            <person name="Dias G.B."/>
            <person name="Bergman C.M."/>
            <person name="Manee M."/>
        </authorList>
    </citation>
    <scope>NUCLEOTIDE SEQUENCE</scope>
    <source>
        <strain evidence="2">AA-2017</strain>
        <tissue evidence="2">Whole larva</tissue>
    </source>
</reference>
<protein>
    <submittedName>
        <fullName evidence="2">Uncharacterized protein</fullName>
    </submittedName>
</protein>
<feature type="region of interest" description="Disordered" evidence="1">
    <location>
        <begin position="1"/>
        <end position="31"/>
    </location>
</feature>
<name>A0A834ILL6_RHYFE</name>
<organism evidence="2 3">
    <name type="scientific">Rhynchophorus ferrugineus</name>
    <name type="common">Red palm weevil</name>
    <name type="synonym">Curculio ferrugineus</name>
    <dbReference type="NCBI Taxonomy" id="354439"/>
    <lineage>
        <taxon>Eukaryota</taxon>
        <taxon>Metazoa</taxon>
        <taxon>Ecdysozoa</taxon>
        <taxon>Arthropoda</taxon>
        <taxon>Hexapoda</taxon>
        <taxon>Insecta</taxon>
        <taxon>Pterygota</taxon>
        <taxon>Neoptera</taxon>
        <taxon>Endopterygota</taxon>
        <taxon>Coleoptera</taxon>
        <taxon>Polyphaga</taxon>
        <taxon>Cucujiformia</taxon>
        <taxon>Curculionidae</taxon>
        <taxon>Dryophthorinae</taxon>
        <taxon>Rhynchophorus</taxon>
    </lineage>
</organism>
<gene>
    <name evidence="2" type="ORF">GWI33_001157</name>
</gene>
<comment type="caution">
    <text evidence="2">The sequence shown here is derived from an EMBL/GenBank/DDBJ whole genome shotgun (WGS) entry which is preliminary data.</text>
</comment>
<sequence>MQPFLSGTRYPPSPPPPPRRRRRAPYPDASRRSSFLQITAASILRKPERYETISNKKEHFTETERHSTTAIHMFSSVNIHGLGDLPRGMGEGVYFVSTKEFFFLLFQSLHSIVELVLPRNKSARRRRVAGRGIGEGEVVVRGPGYFSARKRLNGIEGYAKKGERQPVVIRHEPEKDSARDGGRGDVGPAPIGEERGDKDRFVFHGRLSWPISLYRRIDSDKIDL</sequence>
<keyword evidence="3" id="KW-1185">Reference proteome</keyword>
<evidence type="ECO:0000313" key="3">
    <source>
        <dbReference type="Proteomes" id="UP000625711"/>
    </source>
</evidence>